<dbReference type="SMART" id="SM00220">
    <property type="entry name" value="S_TKc"/>
    <property type="match status" value="1"/>
</dbReference>
<sequence>MSYAIHTPFRGNVVRLSIERNDCRSFNLIDELLAKCDTSEGTIGGNGTAATGESAPAKSSSAFDSPPQLRNRVLNLSLANIELGEPLGTGTVGEVFRGRWIKTGEEVAVKLLQPGLSENQLVRARFRLEMSILQRLNHPHIIRYFGGGDVDGRLYYAMEVVEGGNIRDLLDRYGKLNWQEVASVGRQVCSALQYAHNQGIIHRDLKPSNLFLTKEGCVKLGDFGIARDTNAEDITDQGITVGTHAYMSPEQITGQATLTGKADLYSLGCVLFELLTGEKPFAAGNNFALLFEQHLHKPAPKVTEYISDCPSKLASIIDQLLEKDPDRRPFNARTVQAVMLRLLEKRPAASSAEAASQPPDVGAGTVTDPGLQSLARKLLPPPERHVSWQALVIVSLLTIVAVCAVVLATRS</sequence>
<dbReference type="InterPro" id="IPR011009">
    <property type="entry name" value="Kinase-like_dom_sf"/>
</dbReference>
<evidence type="ECO:0000256" key="8">
    <source>
        <dbReference type="SAM" id="Phobius"/>
    </source>
</evidence>
<keyword evidence="8" id="KW-0812">Transmembrane</keyword>
<evidence type="ECO:0000256" key="3">
    <source>
        <dbReference type="ARBA" id="ARBA00022679"/>
    </source>
</evidence>
<dbReference type="SUPFAM" id="SSF56112">
    <property type="entry name" value="Protein kinase-like (PK-like)"/>
    <property type="match status" value="1"/>
</dbReference>
<feature type="domain" description="Protein kinase" evidence="9">
    <location>
        <begin position="81"/>
        <end position="340"/>
    </location>
</feature>
<evidence type="ECO:0000256" key="4">
    <source>
        <dbReference type="ARBA" id="ARBA00022741"/>
    </source>
</evidence>
<keyword evidence="4" id="KW-0547">Nucleotide-binding</keyword>
<keyword evidence="6" id="KW-0067">ATP-binding</keyword>
<accession>A0A518G2Z5</accession>
<dbReference type="PANTHER" id="PTHR43289">
    <property type="entry name" value="MITOGEN-ACTIVATED PROTEIN KINASE KINASE KINASE 20-RELATED"/>
    <property type="match status" value="1"/>
</dbReference>
<dbReference type="KEGG" id="ahel:Q31a_12330"/>
<proteinExistence type="predicted"/>
<dbReference type="GO" id="GO:0004674">
    <property type="term" value="F:protein serine/threonine kinase activity"/>
    <property type="evidence" value="ECO:0007669"/>
    <property type="project" value="UniProtKB-KW"/>
</dbReference>
<dbReference type="Pfam" id="PF00069">
    <property type="entry name" value="Pkinase"/>
    <property type="match status" value="1"/>
</dbReference>
<keyword evidence="5 10" id="KW-0418">Kinase</keyword>
<dbReference type="PANTHER" id="PTHR43289:SF6">
    <property type="entry name" value="SERINE_THREONINE-PROTEIN KINASE NEKL-3"/>
    <property type="match status" value="1"/>
</dbReference>
<evidence type="ECO:0000259" key="9">
    <source>
        <dbReference type="PROSITE" id="PS50011"/>
    </source>
</evidence>
<feature type="transmembrane region" description="Helical" evidence="8">
    <location>
        <begin position="386"/>
        <end position="408"/>
    </location>
</feature>
<dbReference type="InterPro" id="IPR008271">
    <property type="entry name" value="Ser/Thr_kinase_AS"/>
</dbReference>
<evidence type="ECO:0000313" key="11">
    <source>
        <dbReference type="Proteomes" id="UP000318017"/>
    </source>
</evidence>
<keyword evidence="8" id="KW-1133">Transmembrane helix</keyword>
<name>A0A518G2Z5_9BACT</name>
<dbReference type="GO" id="GO:0005524">
    <property type="term" value="F:ATP binding"/>
    <property type="evidence" value="ECO:0007669"/>
    <property type="project" value="UniProtKB-KW"/>
</dbReference>
<evidence type="ECO:0000256" key="1">
    <source>
        <dbReference type="ARBA" id="ARBA00012513"/>
    </source>
</evidence>
<dbReference type="AlphaFoldDB" id="A0A518G2Z5"/>
<reference evidence="10 11" key="1">
    <citation type="submission" date="2019-02" db="EMBL/GenBank/DDBJ databases">
        <title>Deep-cultivation of Planctomycetes and their phenomic and genomic characterization uncovers novel biology.</title>
        <authorList>
            <person name="Wiegand S."/>
            <person name="Jogler M."/>
            <person name="Boedeker C."/>
            <person name="Pinto D."/>
            <person name="Vollmers J."/>
            <person name="Rivas-Marin E."/>
            <person name="Kohn T."/>
            <person name="Peeters S.H."/>
            <person name="Heuer A."/>
            <person name="Rast P."/>
            <person name="Oberbeckmann S."/>
            <person name="Bunk B."/>
            <person name="Jeske O."/>
            <person name="Meyerdierks A."/>
            <person name="Storesund J.E."/>
            <person name="Kallscheuer N."/>
            <person name="Luecker S."/>
            <person name="Lage O.M."/>
            <person name="Pohl T."/>
            <person name="Merkel B.J."/>
            <person name="Hornburger P."/>
            <person name="Mueller R.-W."/>
            <person name="Bruemmer F."/>
            <person name="Labrenz M."/>
            <person name="Spormann A.M."/>
            <person name="Op den Camp H."/>
            <person name="Overmann J."/>
            <person name="Amann R."/>
            <person name="Jetten M.S.M."/>
            <person name="Mascher T."/>
            <person name="Medema M.H."/>
            <person name="Devos D.P."/>
            <person name="Kaster A.-K."/>
            <person name="Ovreas L."/>
            <person name="Rohde M."/>
            <person name="Galperin M.Y."/>
            <person name="Jogler C."/>
        </authorList>
    </citation>
    <scope>NUCLEOTIDE SEQUENCE [LARGE SCALE GENOMIC DNA]</scope>
    <source>
        <strain evidence="10 11">Q31a</strain>
    </source>
</reference>
<dbReference type="Gene3D" id="1.10.510.10">
    <property type="entry name" value="Transferase(Phosphotransferase) domain 1"/>
    <property type="match status" value="1"/>
</dbReference>
<gene>
    <name evidence="10" type="primary">pknB_5</name>
    <name evidence="10" type="ORF">Q31a_12330</name>
</gene>
<evidence type="ECO:0000313" key="10">
    <source>
        <dbReference type="EMBL" id="QDV22940.1"/>
    </source>
</evidence>
<keyword evidence="2" id="KW-0723">Serine/threonine-protein kinase</keyword>
<organism evidence="10 11">
    <name type="scientific">Aureliella helgolandensis</name>
    <dbReference type="NCBI Taxonomy" id="2527968"/>
    <lineage>
        <taxon>Bacteria</taxon>
        <taxon>Pseudomonadati</taxon>
        <taxon>Planctomycetota</taxon>
        <taxon>Planctomycetia</taxon>
        <taxon>Pirellulales</taxon>
        <taxon>Pirellulaceae</taxon>
        <taxon>Aureliella</taxon>
    </lineage>
</organism>
<evidence type="ECO:0000256" key="6">
    <source>
        <dbReference type="ARBA" id="ARBA00022840"/>
    </source>
</evidence>
<keyword evidence="3 10" id="KW-0808">Transferase</keyword>
<dbReference type="EC" id="2.7.11.1" evidence="1"/>
<evidence type="ECO:0000256" key="2">
    <source>
        <dbReference type="ARBA" id="ARBA00022527"/>
    </source>
</evidence>
<dbReference type="Proteomes" id="UP000318017">
    <property type="component" value="Chromosome"/>
</dbReference>
<evidence type="ECO:0000256" key="7">
    <source>
        <dbReference type="SAM" id="MobiDB-lite"/>
    </source>
</evidence>
<feature type="region of interest" description="Disordered" evidence="7">
    <location>
        <begin position="44"/>
        <end position="65"/>
    </location>
</feature>
<evidence type="ECO:0000256" key="5">
    <source>
        <dbReference type="ARBA" id="ARBA00022777"/>
    </source>
</evidence>
<dbReference type="PROSITE" id="PS00108">
    <property type="entry name" value="PROTEIN_KINASE_ST"/>
    <property type="match status" value="1"/>
</dbReference>
<dbReference type="CDD" id="cd14014">
    <property type="entry name" value="STKc_PknB_like"/>
    <property type="match status" value="1"/>
</dbReference>
<keyword evidence="8" id="KW-0472">Membrane</keyword>
<protein>
    <recommendedName>
        <fullName evidence="1">non-specific serine/threonine protein kinase</fullName>
        <ecNumber evidence="1">2.7.11.1</ecNumber>
    </recommendedName>
</protein>
<dbReference type="PROSITE" id="PS50011">
    <property type="entry name" value="PROTEIN_KINASE_DOM"/>
    <property type="match status" value="1"/>
</dbReference>
<dbReference type="InterPro" id="IPR000719">
    <property type="entry name" value="Prot_kinase_dom"/>
</dbReference>
<dbReference type="FunFam" id="1.10.510.10:FF:000021">
    <property type="entry name" value="Serine/threonine protein kinase"/>
    <property type="match status" value="1"/>
</dbReference>
<keyword evidence="11" id="KW-1185">Reference proteome</keyword>
<dbReference type="EMBL" id="CP036298">
    <property type="protein sequence ID" value="QDV22940.1"/>
    <property type="molecule type" value="Genomic_DNA"/>
</dbReference>